<accession>A0A3D3R5Z5</accession>
<dbReference type="GO" id="GO:0045892">
    <property type="term" value="P:negative regulation of DNA-templated transcription"/>
    <property type="evidence" value="ECO:0007669"/>
    <property type="project" value="InterPro"/>
</dbReference>
<dbReference type="PIRSF" id="PIRSF019455">
    <property type="entry name" value="CopR_AtkY"/>
    <property type="match status" value="1"/>
</dbReference>
<keyword evidence="2" id="KW-0805">Transcription regulation</keyword>
<reference evidence="5 6" key="1">
    <citation type="journal article" date="2018" name="Nat. Biotechnol.">
        <title>A standardized bacterial taxonomy based on genome phylogeny substantially revises the tree of life.</title>
        <authorList>
            <person name="Parks D.H."/>
            <person name="Chuvochina M."/>
            <person name="Waite D.W."/>
            <person name="Rinke C."/>
            <person name="Skarshewski A."/>
            <person name="Chaumeil P.A."/>
            <person name="Hugenholtz P."/>
        </authorList>
    </citation>
    <scope>NUCLEOTIDE SEQUENCE [LARGE SCALE GENOMIC DNA]</scope>
    <source>
        <strain evidence="5">UBA9375</strain>
    </source>
</reference>
<dbReference type="Pfam" id="PF03965">
    <property type="entry name" value="Penicillinase_R"/>
    <property type="match status" value="1"/>
</dbReference>
<evidence type="ECO:0000256" key="3">
    <source>
        <dbReference type="ARBA" id="ARBA00023125"/>
    </source>
</evidence>
<dbReference type="AlphaFoldDB" id="A0A3D3R5Z5"/>
<dbReference type="RefSeq" id="WP_278440612.1">
    <property type="nucleotide sequence ID" value="NZ_CAXBMG010000005.1"/>
</dbReference>
<comment type="similarity">
    <text evidence="1">Belongs to the BlaI transcriptional regulatory family.</text>
</comment>
<proteinExistence type="inferred from homology"/>
<keyword evidence="4" id="KW-0804">Transcription</keyword>
<evidence type="ECO:0000313" key="6">
    <source>
        <dbReference type="Proteomes" id="UP000263642"/>
    </source>
</evidence>
<name>A0A3D3R5Z5_9PLAN</name>
<dbReference type="InterPro" id="IPR036390">
    <property type="entry name" value="WH_DNA-bd_sf"/>
</dbReference>
<dbReference type="GO" id="GO:0003677">
    <property type="term" value="F:DNA binding"/>
    <property type="evidence" value="ECO:0007669"/>
    <property type="project" value="UniProtKB-KW"/>
</dbReference>
<evidence type="ECO:0000256" key="1">
    <source>
        <dbReference type="ARBA" id="ARBA00011046"/>
    </source>
</evidence>
<gene>
    <name evidence="5" type="ORF">DIT97_08320</name>
</gene>
<dbReference type="InterPro" id="IPR036388">
    <property type="entry name" value="WH-like_DNA-bd_sf"/>
</dbReference>
<sequence>MTERPALSKGEMEIARALWELKHATVRDVFESFPESRGIDFTTVQTYLRRLEKKGYVNVKLDGRTRVYTPRVKPRTVIRETVDDLVDRLFAGETFPLMQHLIEDRQVSRADLDALKGLLDQLTEERDAAD</sequence>
<dbReference type="SUPFAM" id="SSF46785">
    <property type="entry name" value="Winged helix' DNA-binding domain"/>
    <property type="match status" value="1"/>
</dbReference>
<evidence type="ECO:0000256" key="4">
    <source>
        <dbReference type="ARBA" id="ARBA00023163"/>
    </source>
</evidence>
<dbReference type="InterPro" id="IPR005650">
    <property type="entry name" value="BlaI_family"/>
</dbReference>
<dbReference type="Proteomes" id="UP000263642">
    <property type="component" value="Unassembled WGS sequence"/>
</dbReference>
<organism evidence="5 6">
    <name type="scientific">Gimesia maris</name>
    <dbReference type="NCBI Taxonomy" id="122"/>
    <lineage>
        <taxon>Bacteria</taxon>
        <taxon>Pseudomonadati</taxon>
        <taxon>Planctomycetota</taxon>
        <taxon>Planctomycetia</taxon>
        <taxon>Planctomycetales</taxon>
        <taxon>Planctomycetaceae</taxon>
        <taxon>Gimesia</taxon>
    </lineage>
</organism>
<comment type="caution">
    <text evidence="5">The sequence shown here is derived from an EMBL/GenBank/DDBJ whole genome shotgun (WGS) entry which is preliminary data.</text>
</comment>
<dbReference type="EMBL" id="DQAY01000051">
    <property type="protein sequence ID" value="HCO23050.1"/>
    <property type="molecule type" value="Genomic_DNA"/>
</dbReference>
<dbReference type="Gene3D" id="1.10.4040.10">
    <property type="entry name" value="Penicillinase repressor domain"/>
    <property type="match status" value="1"/>
</dbReference>
<protein>
    <submittedName>
        <fullName evidence="5">Transcriptional regulator</fullName>
    </submittedName>
</protein>
<keyword evidence="3" id="KW-0238">DNA-binding</keyword>
<dbReference type="Gene3D" id="1.10.10.10">
    <property type="entry name" value="Winged helix-like DNA-binding domain superfamily/Winged helix DNA-binding domain"/>
    <property type="match status" value="1"/>
</dbReference>
<evidence type="ECO:0000256" key="2">
    <source>
        <dbReference type="ARBA" id="ARBA00023015"/>
    </source>
</evidence>
<evidence type="ECO:0000313" key="5">
    <source>
        <dbReference type="EMBL" id="HCO23050.1"/>
    </source>
</evidence>